<dbReference type="SUPFAM" id="SSF55874">
    <property type="entry name" value="ATPase domain of HSP90 chaperone/DNA topoisomerase II/histidine kinase"/>
    <property type="match status" value="1"/>
</dbReference>
<accession>A0ABX0A0C2</accession>
<keyword evidence="4" id="KW-1185">Reference proteome</keyword>
<proteinExistence type="predicted"/>
<sequence>MIASVTSGQRFRITFTSWWLVWTGIQMMVISSYGATSAQSITDSILCNLLLAACCLLITNNMKFYLPQKERYWYVLLMSVVLSSLWLFIVKHLLRMIFAGDENYLLFLDRSIYVRFVIGFLMTGCMAIMSLLWFTLQEQQEANKRKEEAEQMTKDAELLKLRQQLQPHFLFNSLNSISALAGSQPEKARHMIHQLSDFLRGTLKRDEQQSVTLEEELHHLELYLDIEKVRFGSRLQTDVRVEDEARKMLIPALLLQPIVENAIKFGLYDTIGEVMITLEAKNLNGQLEVTITNPYDEETAVSTQGTGFGLASIQRRLYLLFARNDLLQTSRSETVFTTTLLIPQYKI</sequence>
<keyword evidence="1" id="KW-0812">Transmembrane</keyword>
<dbReference type="Pfam" id="PF06580">
    <property type="entry name" value="His_kinase"/>
    <property type="match status" value="1"/>
</dbReference>
<feature type="transmembrane region" description="Helical" evidence="1">
    <location>
        <begin position="113"/>
        <end position="136"/>
    </location>
</feature>
<protein>
    <submittedName>
        <fullName evidence="3">Sensor histidine kinase</fullName>
    </submittedName>
</protein>
<dbReference type="GO" id="GO:0016301">
    <property type="term" value="F:kinase activity"/>
    <property type="evidence" value="ECO:0007669"/>
    <property type="project" value="UniProtKB-KW"/>
</dbReference>
<dbReference type="EMBL" id="JAACJS010000015">
    <property type="protein sequence ID" value="NCI50616.1"/>
    <property type="molecule type" value="Genomic_DNA"/>
</dbReference>
<evidence type="ECO:0000259" key="2">
    <source>
        <dbReference type="Pfam" id="PF06580"/>
    </source>
</evidence>
<keyword evidence="1" id="KW-1133">Transmembrane helix</keyword>
<dbReference type="InterPro" id="IPR050640">
    <property type="entry name" value="Bact_2-comp_sensor_kinase"/>
</dbReference>
<evidence type="ECO:0000313" key="4">
    <source>
        <dbReference type="Proteomes" id="UP000753802"/>
    </source>
</evidence>
<dbReference type="InterPro" id="IPR010559">
    <property type="entry name" value="Sig_transdc_His_kin_internal"/>
</dbReference>
<name>A0ABX0A0C2_9BACT</name>
<dbReference type="PANTHER" id="PTHR34220:SF7">
    <property type="entry name" value="SENSOR HISTIDINE KINASE YPDA"/>
    <property type="match status" value="1"/>
</dbReference>
<feature type="domain" description="Signal transduction histidine kinase internal region" evidence="2">
    <location>
        <begin position="156"/>
        <end position="235"/>
    </location>
</feature>
<dbReference type="PANTHER" id="PTHR34220">
    <property type="entry name" value="SENSOR HISTIDINE KINASE YPDA"/>
    <property type="match status" value="1"/>
</dbReference>
<feature type="transmembrane region" description="Helical" evidence="1">
    <location>
        <begin position="72"/>
        <end position="93"/>
    </location>
</feature>
<reference evidence="3 4" key="1">
    <citation type="submission" date="2020-01" db="EMBL/GenBank/DDBJ databases">
        <title>Genome analysis.</title>
        <authorList>
            <person name="Wu S."/>
            <person name="Wang G."/>
        </authorList>
    </citation>
    <scope>NUCLEOTIDE SEQUENCE [LARGE SCALE GENOMIC DNA]</scope>
    <source>
        <strain evidence="3 4">SYL130</strain>
    </source>
</reference>
<dbReference type="Gene3D" id="3.30.565.10">
    <property type="entry name" value="Histidine kinase-like ATPase, C-terminal domain"/>
    <property type="match status" value="1"/>
</dbReference>
<dbReference type="InterPro" id="IPR036890">
    <property type="entry name" value="HATPase_C_sf"/>
</dbReference>
<keyword evidence="3" id="KW-0808">Transferase</keyword>
<dbReference type="RefSeq" id="WP_161818934.1">
    <property type="nucleotide sequence ID" value="NZ_JAACJS010000015.1"/>
</dbReference>
<comment type="caution">
    <text evidence="3">The sequence shown here is derived from an EMBL/GenBank/DDBJ whole genome shotgun (WGS) entry which is preliminary data.</text>
</comment>
<feature type="transmembrane region" description="Helical" evidence="1">
    <location>
        <begin position="12"/>
        <end position="35"/>
    </location>
</feature>
<evidence type="ECO:0000256" key="1">
    <source>
        <dbReference type="SAM" id="Phobius"/>
    </source>
</evidence>
<organism evidence="3 4">
    <name type="scientific">Sediminibacterium roseum</name>
    <dbReference type="NCBI Taxonomy" id="1978412"/>
    <lineage>
        <taxon>Bacteria</taxon>
        <taxon>Pseudomonadati</taxon>
        <taxon>Bacteroidota</taxon>
        <taxon>Chitinophagia</taxon>
        <taxon>Chitinophagales</taxon>
        <taxon>Chitinophagaceae</taxon>
        <taxon>Sediminibacterium</taxon>
    </lineage>
</organism>
<dbReference type="Proteomes" id="UP000753802">
    <property type="component" value="Unassembled WGS sequence"/>
</dbReference>
<feature type="transmembrane region" description="Helical" evidence="1">
    <location>
        <begin position="41"/>
        <end position="60"/>
    </location>
</feature>
<gene>
    <name evidence="3" type="ORF">GWC95_11825</name>
</gene>
<evidence type="ECO:0000313" key="3">
    <source>
        <dbReference type="EMBL" id="NCI50616.1"/>
    </source>
</evidence>
<keyword evidence="3" id="KW-0418">Kinase</keyword>
<keyword evidence="1" id="KW-0472">Membrane</keyword>